<feature type="transmembrane region" description="Helical" evidence="1">
    <location>
        <begin position="59"/>
        <end position="77"/>
    </location>
</feature>
<dbReference type="EMBL" id="CP016171">
    <property type="protein sequence ID" value="ANN74805.1"/>
    <property type="molecule type" value="Genomic_DNA"/>
</dbReference>
<evidence type="ECO:0000313" key="3">
    <source>
        <dbReference type="Proteomes" id="UP000092213"/>
    </source>
</evidence>
<evidence type="ECO:0000256" key="1">
    <source>
        <dbReference type="SAM" id="Phobius"/>
    </source>
</evidence>
<dbReference type="InterPro" id="IPR021776">
    <property type="entry name" value="ActD"/>
</dbReference>
<evidence type="ECO:0000313" key="2">
    <source>
        <dbReference type="EMBL" id="ANN74805.1"/>
    </source>
</evidence>
<dbReference type="Pfam" id="PF11821">
    <property type="entry name" value="ActD"/>
    <property type="match status" value="1"/>
</dbReference>
<keyword evidence="1" id="KW-0472">Membrane</keyword>
<protein>
    <recommendedName>
        <fullName evidence="4">DUF3341 domain-containing protein</fullName>
    </recommendedName>
</protein>
<dbReference type="Proteomes" id="UP000092213">
    <property type="component" value="Chromosome"/>
</dbReference>
<name>A0A193G4P0_9BORD</name>
<sequence>MKPRLYGLMAEFRQPEALVDAARAVRERGHADIEAYTPFPVPGLPDAVGFAGSRAVPRATLAGGIVGGAGGYFMQWYAATQSYPVNVGGRPLHSWPLFIPVAFELTILCAATCAVIAMLWANGLPRLNHPVFATPDFDLASRDRFFLCVRLPHGCARDDDSYASARDALQAGQPLAIREVPL</sequence>
<gene>
    <name evidence="2" type="ORF">BAU08_14325</name>
</gene>
<reference evidence="2 3" key="1">
    <citation type="submission" date="2016-06" db="EMBL/GenBank/DDBJ databases">
        <title>Complete genome sequences of Bordetella bronchialis and Bordetella flabilis.</title>
        <authorList>
            <person name="LiPuma J.J."/>
            <person name="Spilker T."/>
        </authorList>
    </citation>
    <scope>NUCLEOTIDE SEQUENCE [LARGE SCALE GENOMIC DNA]</scope>
    <source>
        <strain evidence="2 3">AU17976</strain>
    </source>
</reference>
<evidence type="ECO:0008006" key="4">
    <source>
        <dbReference type="Google" id="ProtNLM"/>
    </source>
</evidence>
<dbReference type="PANTHER" id="PTHR40394">
    <property type="entry name" value="LIPOPROTEIN-RELATED"/>
    <property type="match status" value="1"/>
</dbReference>
<proteinExistence type="predicted"/>
<dbReference type="STRING" id="463025.BAU08_14325"/>
<organism evidence="2 3">
    <name type="scientific">Bordetella bronchialis</name>
    <dbReference type="NCBI Taxonomy" id="463025"/>
    <lineage>
        <taxon>Bacteria</taxon>
        <taxon>Pseudomonadati</taxon>
        <taxon>Pseudomonadota</taxon>
        <taxon>Betaproteobacteria</taxon>
        <taxon>Burkholderiales</taxon>
        <taxon>Alcaligenaceae</taxon>
        <taxon>Bordetella</taxon>
    </lineage>
</organism>
<dbReference type="PANTHER" id="PTHR40394:SF2">
    <property type="entry name" value="QUINOL:CYTOCHROME C OXIDOREDUCTASE MEMBRANE PROTEIN"/>
    <property type="match status" value="1"/>
</dbReference>
<keyword evidence="1" id="KW-1133">Transmembrane helix</keyword>
<dbReference type="RefSeq" id="WP_066672808.1">
    <property type="nucleotide sequence ID" value="NZ_CP016171.1"/>
</dbReference>
<keyword evidence="1" id="KW-0812">Transmembrane</keyword>
<feature type="transmembrane region" description="Helical" evidence="1">
    <location>
        <begin position="97"/>
        <end position="120"/>
    </location>
</feature>
<accession>A0A193G4P0</accession>
<dbReference type="AlphaFoldDB" id="A0A193G4P0"/>